<feature type="domain" description="NAD(P)-binding" evidence="1">
    <location>
        <begin position="7"/>
        <end position="158"/>
    </location>
</feature>
<gene>
    <name evidence="2" type="ORF">IEE83_05860</name>
</gene>
<comment type="caution">
    <text evidence="2">The sequence shown here is derived from an EMBL/GenBank/DDBJ whole genome shotgun (WGS) entry which is preliminary data.</text>
</comment>
<evidence type="ECO:0000259" key="1">
    <source>
        <dbReference type="Pfam" id="PF13460"/>
    </source>
</evidence>
<dbReference type="Proteomes" id="UP000634134">
    <property type="component" value="Unassembled WGS sequence"/>
</dbReference>
<dbReference type="InterPro" id="IPR051783">
    <property type="entry name" value="NAD(P)-dependent_oxidoreduct"/>
</dbReference>
<organism evidence="2 3">
    <name type="scientific">Dyadobacter subterraneus</name>
    <dbReference type="NCBI Taxonomy" id="2773304"/>
    <lineage>
        <taxon>Bacteria</taxon>
        <taxon>Pseudomonadati</taxon>
        <taxon>Bacteroidota</taxon>
        <taxon>Cytophagia</taxon>
        <taxon>Cytophagales</taxon>
        <taxon>Spirosomataceae</taxon>
        <taxon>Dyadobacter</taxon>
    </lineage>
</organism>
<dbReference type="CDD" id="cd05262">
    <property type="entry name" value="SDR_a7"/>
    <property type="match status" value="1"/>
</dbReference>
<dbReference type="Pfam" id="PF13460">
    <property type="entry name" value="NAD_binding_10"/>
    <property type="match status" value="1"/>
</dbReference>
<keyword evidence="3" id="KW-1185">Reference proteome</keyword>
<dbReference type="RefSeq" id="WP_194119668.1">
    <property type="nucleotide sequence ID" value="NZ_JACYGY010000001.1"/>
</dbReference>
<proteinExistence type="predicted"/>
<name>A0ABR9W8Y6_9BACT</name>
<accession>A0ABR9W8Y6</accession>
<dbReference type="InterPro" id="IPR016040">
    <property type="entry name" value="NAD(P)-bd_dom"/>
</dbReference>
<reference evidence="3" key="1">
    <citation type="submission" date="2023-07" db="EMBL/GenBank/DDBJ databases">
        <title>Dyadobacter sp. nov 'subterranea' isolated from contaminted grondwater.</title>
        <authorList>
            <person name="Szabo I."/>
            <person name="Al-Omari J."/>
            <person name="Szerdahelyi S.G."/>
            <person name="Rado J."/>
        </authorList>
    </citation>
    <scope>NUCLEOTIDE SEQUENCE [LARGE SCALE GENOMIC DNA]</scope>
    <source>
        <strain evidence="3">UP-52</strain>
    </source>
</reference>
<dbReference type="EMBL" id="JACYGY010000001">
    <property type="protein sequence ID" value="MBE9461401.1"/>
    <property type="molecule type" value="Genomic_DNA"/>
</dbReference>
<dbReference type="PANTHER" id="PTHR48079">
    <property type="entry name" value="PROTEIN YEEZ"/>
    <property type="match status" value="1"/>
</dbReference>
<sequence>MRVFVTGATGFVGSAVVQELINAGHQVLGLARSEENAKSLIAAGAKAHRGDLEDLDSLRSGVAASDGVIHTGFVHDFSRFKECCEIDRLAINAMGEALAGSDRPLIITSGIGILRIPDRLATEEDIPAASSPNPRIASELAANALAEKGVRVAILRLPPTVHGAGDHGFVPILIGIAREKGISVYKEEGANSWPAVHRKDAAKLYRLALEKAPAGIVRYHAVAEEGIAFREIAEEIGKGLNVPAVSKSVEEANEHFSWFAHFAGMDCAASSQQTKAILGWSPEQPGLIEDLDKGGYFKI</sequence>
<dbReference type="SUPFAM" id="SSF51735">
    <property type="entry name" value="NAD(P)-binding Rossmann-fold domains"/>
    <property type="match status" value="1"/>
</dbReference>
<dbReference type="PANTHER" id="PTHR48079:SF6">
    <property type="entry name" value="NAD(P)-BINDING DOMAIN-CONTAINING PROTEIN-RELATED"/>
    <property type="match status" value="1"/>
</dbReference>
<dbReference type="Gene3D" id="3.40.50.720">
    <property type="entry name" value="NAD(P)-binding Rossmann-like Domain"/>
    <property type="match status" value="1"/>
</dbReference>
<evidence type="ECO:0000313" key="2">
    <source>
        <dbReference type="EMBL" id="MBE9461401.1"/>
    </source>
</evidence>
<dbReference type="InterPro" id="IPR036291">
    <property type="entry name" value="NAD(P)-bd_dom_sf"/>
</dbReference>
<protein>
    <submittedName>
        <fullName evidence="2">SDR family oxidoreductase</fullName>
    </submittedName>
</protein>
<evidence type="ECO:0000313" key="3">
    <source>
        <dbReference type="Proteomes" id="UP000634134"/>
    </source>
</evidence>